<feature type="binding site" evidence="2">
    <location>
        <position position="46"/>
    </location>
    <ligand>
        <name>Fe cation</name>
        <dbReference type="ChEBI" id="CHEBI:24875"/>
        <label>1</label>
    </ligand>
</feature>
<dbReference type="GO" id="GO:0046872">
    <property type="term" value="F:metal ion binding"/>
    <property type="evidence" value="ECO:0007669"/>
    <property type="project" value="UniProtKB-KW"/>
</dbReference>
<dbReference type="EMBL" id="FUWW01000001">
    <property type="protein sequence ID" value="SJZ33929.1"/>
    <property type="molecule type" value="Genomic_DNA"/>
</dbReference>
<protein>
    <submittedName>
        <fullName evidence="3">Uncharacterized protein</fullName>
    </submittedName>
</protein>
<dbReference type="PANTHER" id="PTHR36303">
    <property type="entry name" value="2',3'-CYCLIC-NUCLEOTIDE 2'-PHOSPHODIESTERASE"/>
    <property type="match status" value="1"/>
</dbReference>
<dbReference type="InterPro" id="IPR005235">
    <property type="entry name" value="YmdB-like"/>
</dbReference>
<keyword evidence="4" id="KW-1185">Reference proteome</keyword>
<dbReference type="RefSeq" id="WP_273430547.1">
    <property type="nucleotide sequence ID" value="NZ_JALEZP010000010.1"/>
</dbReference>
<name>A0A1T4JUY2_9FIRM</name>
<dbReference type="STRING" id="290054.SAMN02745114_00119"/>
<dbReference type="AlphaFoldDB" id="A0A1T4JUY2"/>
<dbReference type="PIRSF" id="PIRSF004789">
    <property type="entry name" value="DR1281"/>
    <property type="match status" value="1"/>
</dbReference>
<feature type="binding site" evidence="2">
    <location>
        <position position="183"/>
    </location>
    <ligand>
        <name>Fe cation</name>
        <dbReference type="ChEBI" id="CHEBI:24875"/>
        <label>2</label>
    </ligand>
</feature>
<accession>A0A1T4JUY2</accession>
<organism evidence="3 4">
    <name type="scientific">Eubacterium coprostanoligenes</name>
    <dbReference type="NCBI Taxonomy" id="290054"/>
    <lineage>
        <taxon>Bacteria</taxon>
        <taxon>Bacillati</taxon>
        <taxon>Bacillota</taxon>
        <taxon>Clostridia</taxon>
        <taxon>Eubacteriales</taxon>
        <taxon>Eubacteriaceae</taxon>
        <taxon>Eubacterium</taxon>
    </lineage>
</organism>
<dbReference type="GO" id="GO:0004113">
    <property type="term" value="F:2',3'-cyclic-nucleotide 3'-phosphodiesterase activity"/>
    <property type="evidence" value="ECO:0007669"/>
    <property type="project" value="TreeGrafter"/>
</dbReference>
<feature type="active site" description="Proton donor" evidence="1">
    <location>
        <position position="75"/>
    </location>
</feature>
<reference evidence="3 4" key="1">
    <citation type="submission" date="2017-02" db="EMBL/GenBank/DDBJ databases">
        <authorList>
            <person name="Peterson S.W."/>
        </authorList>
    </citation>
    <scope>NUCLEOTIDE SEQUENCE [LARGE SCALE GENOMIC DNA]</scope>
    <source>
        <strain evidence="3 4">ATCC 51222</strain>
    </source>
</reference>
<dbReference type="SUPFAM" id="SSF56300">
    <property type="entry name" value="Metallo-dependent phosphatases"/>
    <property type="match status" value="1"/>
</dbReference>
<feature type="binding site" evidence="2">
    <location>
        <position position="158"/>
    </location>
    <ligand>
        <name>Fe cation</name>
        <dbReference type="ChEBI" id="CHEBI:24875"/>
        <label>2</label>
    </ligand>
</feature>
<dbReference type="NCBIfam" id="TIGR00282">
    <property type="entry name" value="TIGR00282 family metallophosphoesterase"/>
    <property type="match status" value="1"/>
</dbReference>
<dbReference type="Pfam" id="PF13277">
    <property type="entry name" value="YmdB"/>
    <property type="match status" value="1"/>
</dbReference>
<dbReference type="PANTHER" id="PTHR36303:SF1">
    <property type="entry name" value="2',3'-CYCLIC-NUCLEOTIDE 2'-PHOSPHODIESTERASE"/>
    <property type="match status" value="1"/>
</dbReference>
<evidence type="ECO:0000256" key="1">
    <source>
        <dbReference type="PIRSR" id="PIRSR004789-50"/>
    </source>
</evidence>
<feature type="binding site" evidence="2">
    <location>
        <position position="185"/>
    </location>
    <ligand>
        <name>Fe cation</name>
        <dbReference type="ChEBI" id="CHEBI:24875"/>
        <label>1</label>
    </ligand>
</feature>
<keyword evidence="2" id="KW-0479">Metal-binding</keyword>
<dbReference type="Gene3D" id="3.60.21.10">
    <property type="match status" value="1"/>
</dbReference>
<gene>
    <name evidence="3" type="ORF">SAMN02745114_00119</name>
</gene>
<evidence type="ECO:0000256" key="2">
    <source>
        <dbReference type="PIRSR" id="PIRSR004789-51"/>
    </source>
</evidence>
<dbReference type="Proteomes" id="UP000190657">
    <property type="component" value="Unassembled WGS sequence"/>
</dbReference>
<feature type="binding site" evidence="2">
    <location>
        <position position="74"/>
    </location>
    <ligand>
        <name>Fe cation</name>
        <dbReference type="ChEBI" id="CHEBI:24875"/>
        <label>2</label>
    </ligand>
</feature>
<feature type="binding site" evidence="2">
    <location>
        <position position="47"/>
    </location>
    <ligand>
        <name>Fe cation</name>
        <dbReference type="ChEBI" id="CHEBI:24875"/>
        <label>1</label>
    </ligand>
</feature>
<sequence length="264" mass="28783">MVMGGEKVKILAIGDVVSNQGCDYLRDNLPKLKREYQADFVIVNGENSAVGNGITPKSAQHIFTSGADVITLGNHSLRRPEIADFLDENEFIIRPCNYHSSAPGNGSVILDKGKNRVAIINLQGAVYLDNIINPFDSIDDEIKKVKDDGANIIIIDFHAEATGEKKGMGFYLDGKVSAVFGTHTHTQTADEQILPNGTGYITDIGMTGPYYSVLGVTPEVAIQKMKTNLPVRFTNPDGPCTLEGIMIEIDEATGKTTHIERFRK</sequence>
<proteinExistence type="predicted"/>
<feature type="binding site" evidence="2">
    <location>
        <position position="15"/>
    </location>
    <ligand>
        <name>Fe cation</name>
        <dbReference type="ChEBI" id="CHEBI:24875"/>
        <label>1</label>
    </ligand>
</feature>
<evidence type="ECO:0000313" key="3">
    <source>
        <dbReference type="EMBL" id="SJZ33929.1"/>
    </source>
</evidence>
<feature type="binding site" evidence="2">
    <location>
        <position position="46"/>
    </location>
    <ligand>
        <name>Fe cation</name>
        <dbReference type="ChEBI" id="CHEBI:24875"/>
        <label>2</label>
    </ligand>
</feature>
<dbReference type="InterPro" id="IPR029052">
    <property type="entry name" value="Metallo-depent_PP-like"/>
</dbReference>
<evidence type="ECO:0000313" key="4">
    <source>
        <dbReference type="Proteomes" id="UP000190657"/>
    </source>
</evidence>